<sequence length="53" mass="6014">MHSYAIHTNIAHILSWQSLSSKIMRNSLTQKAFKLSLNVRQVFLSVPFGAFPP</sequence>
<keyword evidence="2" id="KW-1185">Reference proteome</keyword>
<dbReference type="EMBL" id="NNRJ01000076">
    <property type="protein sequence ID" value="OYR07417.1"/>
    <property type="molecule type" value="Genomic_DNA"/>
</dbReference>
<dbReference type="Proteomes" id="UP000215590">
    <property type="component" value="Unassembled WGS sequence"/>
</dbReference>
<organism evidence="1 2">
    <name type="scientific">Brucella thiophenivorans</name>
    <dbReference type="NCBI Taxonomy" id="571255"/>
    <lineage>
        <taxon>Bacteria</taxon>
        <taxon>Pseudomonadati</taxon>
        <taxon>Pseudomonadota</taxon>
        <taxon>Alphaproteobacteria</taxon>
        <taxon>Hyphomicrobiales</taxon>
        <taxon>Brucellaceae</taxon>
        <taxon>Brucella/Ochrobactrum group</taxon>
        <taxon>Brucella</taxon>
    </lineage>
</organism>
<gene>
    <name evidence="1" type="ORF">CEV31_4169</name>
</gene>
<name>A0A256EXT3_9HYPH</name>
<evidence type="ECO:0000313" key="2">
    <source>
        <dbReference type="Proteomes" id="UP000215590"/>
    </source>
</evidence>
<protein>
    <submittedName>
        <fullName evidence="1">Uncharacterized protein</fullName>
    </submittedName>
</protein>
<proteinExistence type="predicted"/>
<dbReference type="AlphaFoldDB" id="A0A256EXT3"/>
<evidence type="ECO:0000313" key="1">
    <source>
        <dbReference type="EMBL" id="OYR07417.1"/>
    </source>
</evidence>
<comment type="caution">
    <text evidence="1">The sequence shown here is derived from an EMBL/GenBank/DDBJ whole genome shotgun (WGS) entry which is preliminary data.</text>
</comment>
<accession>A0A256EXT3</accession>
<reference evidence="1 2" key="1">
    <citation type="submission" date="2017-07" db="EMBL/GenBank/DDBJ databases">
        <title>Phylogenetic study on the rhizospheric bacterium Ochrobactrum sp. A44.</title>
        <authorList>
            <person name="Krzyzanowska D.M."/>
            <person name="Ossowicki A."/>
            <person name="Rajewska M."/>
            <person name="Maciag T."/>
            <person name="Kaczynski Z."/>
            <person name="Czerwicka M."/>
            <person name="Jafra S."/>
        </authorList>
    </citation>
    <scope>NUCLEOTIDE SEQUENCE [LARGE SCALE GENOMIC DNA]</scope>
    <source>
        <strain evidence="1 2">DSM 7216</strain>
    </source>
</reference>